<evidence type="ECO:0000256" key="18">
    <source>
        <dbReference type="ARBA" id="ARBA00033064"/>
    </source>
</evidence>
<dbReference type="InterPro" id="IPR022896">
    <property type="entry name" value="TrioseP_Isoase_bac/euk"/>
</dbReference>
<evidence type="ECO:0000256" key="2">
    <source>
        <dbReference type="ARBA" id="ARBA00004680"/>
    </source>
</evidence>
<evidence type="ECO:0000313" key="22">
    <source>
        <dbReference type="Proteomes" id="UP000717515"/>
    </source>
</evidence>
<comment type="subunit">
    <text evidence="6">Homodimer.</text>
</comment>
<comment type="cofactor">
    <cofactor evidence="1">
        <name>dipyrromethane</name>
        <dbReference type="ChEBI" id="CHEBI:60342"/>
    </cofactor>
</comment>
<dbReference type="SUPFAM" id="SSF51351">
    <property type="entry name" value="Triosephosphate isomerase (TIM)"/>
    <property type="match status" value="1"/>
</dbReference>
<comment type="pathway">
    <text evidence="3">Porphyrin-containing compound metabolism; protoporphyrin-IX biosynthesis; coproporphyrinogen-III from 5-aminolevulinate: step 2/4.</text>
</comment>
<dbReference type="Gene3D" id="3.20.20.70">
    <property type="entry name" value="Aldolase class I"/>
    <property type="match status" value="1"/>
</dbReference>
<dbReference type="PANTHER" id="PTHR11557:SF0">
    <property type="entry name" value="PORPHOBILINOGEN DEAMINASE"/>
    <property type="match status" value="1"/>
</dbReference>
<dbReference type="CDD" id="cd00311">
    <property type="entry name" value="TIM"/>
    <property type="match status" value="1"/>
</dbReference>
<comment type="similarity">
    <text evidence="5">Belongs to the triosephosphate isomerase family.</text>
</comment>
<dbReference type="FunFam" id="3.40.190.10:FF:000005">
    <property type="entry name" value="Porphobilinogen deaminase"/>
    <property type="match status" value="1"/>
</dbReference>
<comment type="pathway">
    <text evidence="15">Carbohydrate biosynthesis.</text>
</comment>
<evidence type="ECO:0000256" key="6">
    <source>
        <dbReference type="ARBA" id="ARBA00011738"/>
    </source>
</evidence>
<keyword evidence="10" id="KW-0808">Transferase</keyword>
<dbReference type="InterPro" id="IPR020861">
    <property type="entry name" value="Triosephosphate_isomerase_AS"/>
</dbReference>
<evidence type="ECO:0000256" key="14">
    <source>
        <dbReference type="ARBA" id="ARBA00023244"/>
    </source>
</evidence>
<evidence type="ECO:0000256" key="17">
    <source>
        <dbReference type="ARBA" id="ARBA00031906"/>
    </source>
</evidence>
<dbReference type="EC" id="2.5.1.61" evidence="8"/>
<dbReference type="GO" id="GO:0006094">
    <property type="term" value="P:gluconeogenesis"/>
    <property type="evidence" value="ECO:0007669"/>
    <property type="project" value="UniProtKB-KW"/>
</dbReference>
<dbReference type="EC" id="5.3.1.1" evidence="7"/>
<organism evidence="21 22">
    <name type="scientific">Mortierella alpina</name>
    <name type="common">Oleaginous fungus</name>
    <name type="synonym">Mortierella renispora</name>
    <dbReference type="NCBI Taxonomy" id="64518"/>
    <lineage>
        <taxon>Eukaryota</taxon>
        <taxon>Fungi</taxon>
        <taxon>Fungi incertae sedis</taxon>
        <taxon>Mucoromycota</taxon>
        <taxon>Mortierellomycotina</taxon>
        <taxon>Mortierellomycetes</taxon>
        <taxon>Mortierellales</taxon>
        <taxon>Mortierellaceae</taxon>
        <taxon>Mortierella</taxon>
    </lineage>
</organism>
<keyword evidence="12" id="KW-0324">Glycolysis</keyword>
<comment type="pathway">
    <text evidence="2">Carbohydrate degradation; glycolysis; D-glyceraldehyde 3-phosphate from glycerone phosphate: step 1/1.</text>
</comment>
<evidence type="ECO:0000256" key="1">
    <source>
        <dbReference type="ARBA" id="ARBA00001916"/>
    </source>
</evidence>
<dbReference type="AlphaFoldDB" id="A0A9P8AB31"/>
<dbReference type="InterPro" id="IPR000652">
    <property type="entry name" value="Triosephosphate_isomerase"/>
</dbReference>
<evidence type="ECO:0000256" key="13">
    <source>
        <dbReference type="ARBA" id="ARBA00023235"/>
    </source>
</evidence>
<dbReference type="PROSITE" id="PS00533">
    <property type="entry name" value="PORPHOBILINOGEN_DEAM"/>
    <property type="match status" value="1"/>
</dbReference>
<dbReference type="NCBIfam" id="TIGR00419">
    <property type="entry name" value="tim"/>
    <property type="match status" value="1"/>
</dbReference>
<protein>
    <recommendedName>
        <fullName evidence="18">Hydroxymethylbilane synthase</fullName>
        <ecNumber evidence="8">2.5.1.61</ecNumber>
        <ecNumber evidence="7">5.3.1.1</ecNumber>
    </recommendedName>
    <alternativeName>
        <fullName evidence="16">Pre-uroporphyrinogen synthase</fullName>
    </alternativeName>
    <alternativeName>
        <fullName evidence="17">Triose-phosphate isomerase</fullName>
    </alternativeName>
</protein>
<dbReference type="InterPro" id="IPR022418">
    <property type="entry name" value="Porphobilinogen_deaminase_C"/>
</dbReference>
<dbReference type="GO" id="GO:0005737">
    <property type="term" value="C:cytoplasm"/>
    <property type="evidence" value="ECO:0007669"/>
    <property type="project" value="TreeGrafter"/>
</dbReference>
<dbReference type="Gene3D" id="3.40.190.10">
    <property type="entry name" value="Periplasmic binding protein-like II"/>
    <property type="match status" value="2"/>
</dbReference>
<sequence>MSGRDTIPIGTRKSALAIAQTVQVQEALERLNPTRSFPLLRMSTTGDNHQGQPLSSIGTTALFTRELETSLEKQECHLLVHSLKDVPTQLKPGFVIGAMLKREEPNDVMVMRQGDFKDLKQFGSGDVIGTSSVRRASQIRRLCPGVQVMDVRGNVNTRLAKLDAADSPYTCLLLAAAGLQRLNLDDRITTMLPPSVMLHAVGQGSIAVECRSDDAETLALIKPLDHLPTRLRCEAERSVMRILEGGCSVPIGVWTEFAPSTSTSTGSGSQESSENVGTLRLKALVSSLDGSEIAEAEAEAEVNGSVELAVELGRTVASLLLAKGANRILDKVLRDRNTTLVPTGTGEEQTIKGWEMNGSWSSLQILVQNLNNAELDSRMEIFISPPSVYIDRIRQTLRGDVAVGAQNCYLKSHGAYTGEIAPEMLKDIGADYVILGHTERRALFLESDDTIGLKVAHAIQSGLSVIACIGESLEEREQDTTRIVLHRQLAAIAHHVQALVPAKQETDIEAQDPWSNVVIAYEPVWAIGTGKVATPAQAQIVHRDIIRSWLRDHIGEHVAERMRIIYGGSVNLGNAAVLAKEDDVDGLFVGGASLKPEFVEICNIRTDTDI</sequence>
<keyword evidence="11" id="KW-0350">Heme biosynthesis</keyword>
<dbReference type="PROSITE" id="PS00171">
    <property type="entry name" value="TIM_1"/>
    <property type="match status" value="1"/>
</dbReference>
<evidence type="ECO:0000256" key="4">
    <source>
        <dbReference type="ARBA" id="ARBA00005638"/>
    </source>
</evidence>
<dbReference type="GO" id="GO:0006096">
    <property type="term" value="P:glycolytic process"/>
    <property type="evidence" value="ECO:0007669"/>
    <property type="project" value="UniProtKB-KW"/>
</dbReference>
<evidence type="ECO:0000256" key="8">
    <source>
        <dbReference type="ARBA" id="ARBA00012655"/>
    </source>
</evidence>
<evidence type="ECO:0000256" key="3">
    <source>
        <dbReference type="ARBA" id="ARBA00004735"/>
    </source>
</evidence>
<dbReference type="EMBL" id="JAIFTL010000033">
    <property type="protein sequence ID" value="KAG9325769.1"/>
    <property type="molecule type" value="Genomic_DNA"/>
</dbReference>
<evidence type="ECO:0000256" key="9">
    <source>
        <dbReference type="ARBA" id="ARBA00022432"/>
    </source>
</evidence>
<dbReference type="InterPro" id="IPR022417">
    <property type="entry name" value="Porphobilin_deaminase_N"/>
</dbReference>
<dbReference type="InterPro" id="IPR000860">
    <property type="entry name" value="HemC"/>
</dbReference>
<feature type="domain" description="Porphobilinogen deaminase C-terminal" evidence="20">
    <location>
        <begin position="231"/>
        <end position="321"/>
    </location>
</feature>
<dbReference type="PRINTS" id="PR00151">
    <property type="entry name" value="PORPHBDMNASE"/>
</dbReference>
<dbReference type="FunFam" id="3.20.20.70:FF:000016">
    <property type="entry name" value="Triosephosphate isomerase"/>
    <property type="match status" value="1"/>
</dbReference>
<evidence type="ECO:0000256" key="15">
    <source>
        <dbReference type="ARBA" id="ARBA00024331"/>
    </source>
</evidence>
<dbReference type="Gene3D" id="3.30.160.40">
    <property type="entry name" value="Porphobilinogen deaminase, C-terminal domain"/>
    <property type="match status" value="1"/>
</dbReference>
<feature type="domain" description="Porphobilinogen deaminase N-terminal" evidence="19">
    <location>
        <begin position="7"/>
        <end position="217"/>
    </location>
</feature>
<dbReference type="SUPFAM" id="SSF54782">
    <property type="entry name" value="Porphobilinogen deaminase (hydroxymethylbilane synthase), C-terminal domain"/>
    <property type="match status" value="1"/>
</dbReference>
<dbReference type="Proteomes" id="UP000717515">
    <property type="component" value="Unassembled WGS sequence"/>
</dbReference>
<keyword evidence="14" id="KW-0627">Porphyrin biosynthesis</keyword>
<dbReference type="InterPro" id="IPR013785">
    <property type="entry name" value="Aldolase_TIM"/>
</dbReference>
<evidence type="ECO:0000256" key="5">
    <source>
        <dbReference type="ARBA" id="ARBA00007422"/>
    </source>
</evidence>
<keyword evidence="9" id="KW-0312">Gluconeogenesis</keyword>
<dbReference type="Pfam" id="PF00121">
    <property type="entry name" value="TIM"/>
    <property type="match status" value="1"/>
</dbReference>
<dbReference type="HAMAP" id="MF_00147_B">
    <property type="entry name" value="TIM_B"/>
    <property type="match status" value="1"/>
</dbReference>
<dbReference type="NCBIfam" id="TIGR00212">
    <property type="entry name" value="hemC"/>
    <property type="match status" value="1"/>
</dbReference>
<evidence type="ECO:0000259" key="20">
    <source>
        <dbReference type="Pfam" id="PF03900"/>
    </source>
</evidence>
<evidence type="ECO:0000313" key="21">
    <source>
        <dbReference type="EMBL" id="KAG9325769.1"/>
    </source>
</evidence>
<dbReference type="InterPro" id="IPR035990">
    <property type="entry name" value="TIM_sf"/>
</dbReference>
<gene>
    <name evidence="21" type="ORF">KVV02_003641</name>
</gene>
<dbReference type="Pfam" id="PF03900">
    <property type="entry name" value="Porphobil_deamC"/>
    <property type="match status" value="1"/>
</dbReference>
<reference evidence="21" key="1">
    <citation type="submission" date="2021-07" db="EMBL/GenBank/DDBJ databases">
        <title>Draft genome of Mortierella alpina, strain LL118, isolated from an aspen leaf litter sample.</title>
        <authorList>
            <person name="Yang S."/>
            <person name="Vinatzer B.A."/>
        </authorList>
    </citation>
    <scope>NUCLEOTIDE SEQUENCE</scope>
    <source>
        <strain evidence="21">LL118</strain>
    </source>
</reference>
<accession>A0A9P8AB31</accession>
<dbReference type="SUPFAM" id="SSF53850">
    <property type="entry name" value="Periplasmic binding protein-like II"/>
    <property type="match status" value="1"/>
</dbReference>
<dbReference type="PROSITE" id="PS51440">
    <property type="entry name" value="TIM_2"/>
    <property type="match status" value="1"/>
</dbReference>
<dbReference type="InterPro" id="IPR022419">
    <property type="entry name" value="Porphobilin_deaminase_cofac_BS"/>
</dbReference>
<evidence type="ECO:0000256" key="7">
    <source>
        <dbReference type="ARBA" id="ARBA00011940"/>
    </source>
</evidence>
<dbReference type="GO" id="GO:0004807">
    <property type="term" value="F:triose-phosphate isomerase activity"/>
    <property type="evidence" value="ECO:0007669"/>
    <property type="project" value="UniProtKB-EC"/>
</dbReference>
<name>A0A9P8AB31_MORAP</name>
<evidence type="ECO:0000256" key="11">
    <source>
        <dbReference type="ARBA" id="ARBA00023133"/>
    </source>
</evidence>
<proteinExistence type="inferred from homology"/>
<keyword evidence="13" id="KW-0413">Isomerase</keyword>
<evidence type="ECO:0000256" key="16">
    <source>
        <dbReference type="ARBA" id="ARBA00030685"/>
    </source>
</evidence>
<dbReference type="Pfam" id="PF01379">
    <property type="entry name" value="Porphobil_deam"/>
    <property type="match status" value="1"/>
</dbReference>
<evidence type="ECO:0000256" key="10">
    <source>
        <dbReference type="ARBA" id="ARBA00022679"/>
    </source>
</evidence>
<dbReference type="GO" id="GO:0006783">
    <property type="term" value="P:heme biosynthetic process"/>
    <property type="evidence" value="ECO:0007669"/>
    <property type="project" value="UniProtKB-KW"/>
</dbReference>
<dbReference type="PANTHER" id="PTHR11557">
    <property type="entry name" value="PORPHOBILINOGEN DEAMINASE"/>
    <property type="match status" value="1"/>
</dbReference>
<comment type="similarity">
    <text evidence="4">Belongs to the HMBS family.</text>
</comment>
<evidence type="ECO:0000259" key="19">
    <source>
        <dbReference type="Pfam" id="PF01379"/>
    </source>
</evidence>
<dbReference type="GO" id="GO:0004418">
    <property type="term" value="F:hydroxymethylbilane synthase activity"/>
    <property type="evidence" value="ECO:0007669"/>
    <property type="project" value="UniProtKB-EC"/>
</dbReference>
<dbReference type="InterPro" id="IPR036803">
    <property type="entry name" value="Porphobilinogen_deaminase_C_sf"/>
</dbReference>
<evidence type="ECO:0000256" key="12">
    <source>
        <dbReference type="ARBA" id="ARBA00023152"/>
    </source>
</evidence>
<comment type="caution">
    <text evidence="21">The sequence shown here is derived from an EMBL/GenBank/DDBJ whole genome shotgun (WGS) entry which is preliminary data.</text>
</comment>